<evidence type="ECO:0000313" key="6">
    <source>
        <dbReference type="Proteomes" id="UP000318711"/>
    </source>
</evidence>
<dbReference type="InterPro" id="IPR045853">
    <property type="entry name" value="Pep_chain_release_fac_I_sf"/>
</dbReference>
<evidence type="ECO:0000256" key="3">
    <source>
        <dbReference type="ARBA" id="ARBA00022917"/>
    </source>
</evidence>
<dbReference type="SMART" id="SM00937">
    <property type="entry name" value="PCRF"/>
    <property type="match status" value="1"/>
</dbReference>
<dbReference type="AlphaFoldDB" id="A0A554LX03"/>
<sequence>MEIRAGTGGGEAELFAADLWRMYSRYCQKKGWPIGVKNSAYGSNGIKEISANIKAPESFHYLQFEAGVHRVQRIPVTEKYGRIHTSAATVVVLPIIPTEDLTVDNNDLRIDTYRSGGKGGQNVNKVETAVRITHLPTGIVVTCQDERFQQRNRDKALAELENLTLF</sequence>
<gene>
    <name evidence="5" type="ORF">CEN88_49</name>
</gene>
<dbReference type="EMBL" id="VMGL01000004">
    <property type="protein sequence ID" value="TSC97401.1"/>
    <property type="molecule type" value="Genomic_DNA"/>
</dbReference>
<dbReference type="Pfam" id="PF03462">
    <property type="entry name" value="PCRF"/>
    <property type="match status" value="1"/>
</dbReference>
<comment type="caution">
    <text evidence="5">The sequence shown here is derived from an EMBL/GenBank/DDBJ whole genome shotgun (WGS) entry which is preliminary data.</text>
</comment>
<dbReference type="PANTHER" id="PTHR43804:SF7">
    <property type="entry name" value="LD18447P"/>
    <property type="match status" value="1"/>
</dbReference>
<dbReference type="Proteomes" id="UP000318711">
    <property type="component" value="Unassembled WGS sequence"/>
</dbReference>
<dbReference type="Gene3D" id="3.30.160.20">
    <property type="match status" value="1"/>
</dbReference>
<dbReference type="Pfam" id="PF00472">
    <property type="entry name" value="RF-1"/>
    <property type="match status" value="1"/>
</dbReference>
<evidence type="ECO:0000256" key="2">
    <source>
        <dbReference type="ARBA" id="ARBA00022481"/>
    </source>
</evidence>
<comment type="similarity">
    <text evidence="1">Belongs to the prokaryotic/mitochondrial release factor family.</text>
</comment>
<evidence type="ECO:0000259" key="4">
    <source>
        <dbReference type="PROSITE" id="PS00745"/>
    </source>
</evidence>
<dbReference type="InterPro" id="IPR050057">
    <property type="entry name" value="Prokaryotic/Mito_RF"/>
</dbReference>
<dbReference type="PANTHER" id="PTHR43804">
    <property type="entry name" value="LD18447P"/>
    <property type="match status" value="1"/>
</dbReference>
<keyword evidence="3" id="KW-0648">Protein biosynthesis</keyword>
<protein>
    <submittedName>
        <fullName evidence="5">Peptide chain release factor 1</fullName>
    </submittedName>
</protein>
<dbReference type="Gene3D" id="3.30.70.1660">
    <property type="match status" value="1"/>
</dbReference>
<proteinExistence type="inferred from homology"/>
<keyword evidence="2" id="KW-0488">Methylation</keyword>
<dbReference type="InterPro" id="IPR005139">
    <property type="entry name" value="PCRF"/>
</dbReference>
<dbReference type="GO" id="GO:0005737">
    <property type="term" value="C:cytoplasm"/>
    <property type="evidence" value="ECO:0007669"/>
    <property type="project" value="UniProtKB-ARBA"/>
</dbReference>
<organism evidence="5 6">
    <name type="scientific">Candidatus Berkelbacteria bacterium Licking1014_2</name>
    <dbReference type="NCBI Taxonomy" id="2017146"/>
    <lineage>
        <taxon>Bacteria</taxon>
        <taxon>Candidatus Berkelbacteria</taxon>
    </lineage>
</organism>
<dbReference type="InterPro" id="IPR000352">
    <property type="entry name" value="Pep_chain_release_fac_I"/>
</dbReference>
<dbReference type="SUPFAM" id="SSF75620">
    <property type="entry name" value="Release factor"/>
    <property type="match status" value="1"/>
</dbReference>
<dbReference type="GO" id="GO:0003747">
    <property type="term" value="F:translation release factor activity"/>
    <property type="evidence" value="ECO:0007669"/>
    <property type="project" value="InterPro"/>
</dbReference>
<dbReference type="PROSITE" id="PS00745">
    <property type="entry name" value="RF_PROK_I"/>
    <property type="match status" value="1"/>
</dbReference>
<name>A0A554LX03_9BACT</name>
<evidence type="ECO:0000313" key="5">
    <source>
        <dbReference type="EMBL" id="TSC97401.1"/>
    </source>
</evidence>
<accession>A0A554LX03</accession>
<evidence type="ECO:0000256" key="1">
    <source>
        <dbReference type="ARBA" id="ARBA00010835"/>
    </source>
</evidence>
<reference evidence="5 6" key="1">
    <citation type="submission" date="2017-07" db="EMBL/GenBank/DDBJ databases">
        <title>Mechanisms for carbon and nitrogen cycling indicate functional differentiation within the Candidate Phyla Radiation.</title>
        <authorList>
            <person name="Danczak R.E."/>
            <person name="Johnston M.D."/>
            <person name="Kenah C."/>
            <person name="Slattery M."/>
            <person name="Wrighton K.C."/>
            <person name="Wilkins M.J."/>
        </authorList>
    </citation>
    <scope>NUCLEOTIDE SEQUENCE [LARGE SCALE GENOMIC DNA]</scope>
    <source>
        <strain evidence="5">Licking1014_2</strain>
    </source>
</reference>
<feature type="domain" description="Prokaryotic-type class I peptide chain release factors" evidence="4">
    <location>
        <begin position="114"/>
        <end position="130"/>
    </location>
</feature>